<comment type="caution">
    <text evidence="13">The sequence shown here is derived from an EMBL/GenBank/DDBJ whole genome shotgun (WGS) entry which is preliminary data.</text>
</comment>
<sequence length="535" mass="57958">MYEFGALNWGVLAVYLIANIGLGVFLSTKVQSTNDFFLGDKSIPWWAIGISVVATYVSALSFLGGPAWSYSEGLAVIAIHLNYPLVIVFVITFLLPFFYNSGVASIHDYLEKRFGVKARTVMSAIFLTSQGLTTAAAVYATALVINFITGFGVTEAIVIVTIIALLYTMMGGIAAVIWTDVVQAGILLVGALIIFAALLDALPEGLMTTLESLKDQGMTNALVTKFSLAEVSTVWSGVIAMTLFHITVYGANQMMVQRTLTSKNIGDAKKSYMMMGYGAIFIYFLFLLLGVLFHSYYDGKTFENGNTIILDFASTLAIPGLMGLIAAAVVAASMSSLDSALNSMSTVTTIDIYQKFFKPDASDEHYLKASRWFTVFWAAMIIGPAILYASSEGSILETLSKVGSFFVGAKLSLFGLGIFSKHTTERGVLIGVLFGFASVWYVASYTDIAWPWFCAIGAITNTLVALAASLILDGKAKEHSQYTIVGQRKWFAETGTPTTENGWSLLPGKLDRASLYLLGFFFVSIIALWAFNAFI</sequence>
<dbReference type="GO" id="GO:0015293">
    <property type="term" value="F:symporter activity"/>
    <property type="evidence" value="ECO:0007669"/>
    <property type="project" value="TreeGrafter"/>
</dbReference>
<feature type="transmembrane region" description="Helical" evidence="12">
    <location>
        <begin position="185"/>
        <end position="202"/>
    </location>
</feature>
<feature type="transmembrane region" description="Helical" evidence="12">
    <location>
        <begin position="272"/>
        <end position="296"/>
    </location>
</feature>
<evidence type="ECO:0000256" key="10">
    <source>
        <dbReference type="ARBA" id="ARBA00023201"/>
    </source>
</evidence>
<feature type="transmembrane region" description="Helical" evidence="12">
    <location>
        <begin position="6"/>
        <end position="26"/>
    </location>
</feature>
<evidence type="ECO:0000256" key="11">
    <source>
        <dbReference type="RuleBase" id="RU362091"/>
    </source>
</evidence>
<keyword evidence="5 12" id="KW-0812">Transmembrane</keyword>
<feature type="transmembrane region" description="Helical" evidence="12">
    <location>
        <begin position="372"/>
        <end position="390"/>
    </location>
</feature>
<dbReference type="GO" id="GO:0005886">
    <property type="term" value="C:plasma membrane"/>
    <property type="evidence" value="ECO:0007669"/>
    <property type="project" value="UniProtKB-SubCell"/>
</dbReference>
<evidence type="ECO:0000256" key="5">
    <source>
        <dbReference type="ARBA" id="ARBA00022692"/>
    </source>
</evidence>
<dbReference type="PROSITE" id="PS50283">
    <property type="entry name" value="NA_SOLUT_SYMP_3"/>
    <property type="match status" value="1"/>
</dbReference>
<keyword evidence="7" id="KW-0915">Sodium</keyword>
<feature type="transmembrane region" description="Helical" evidence="12">
    <location>
        <begin position="157"/>
        <end position="178"/>
    </location>
</feature>
<comment type="subcellular location">
    <subcellularLocation>
        <location evidence="1">Cell membrane</location>
        <topology evidence="1">Multi-pass membrane protein</topology>
    </subcellularLocation>
</comment>
<proteinExistence type="inferred from homology"/>
<comment type="similarity">
    <text evidence="2 11">Belongs to the sodium:solute symporter (SSF) (TC 2.A.21) family.</text>
</comment>
<dbReference type="AlphaFoldDB" id="A0A3M0ABA4"/>
<evidence type="ECO:0000256" key="6">
    <source>
        <dbReference type="ARBA" id="ARBA00022989"/>
    </source>
</evidence>
<evidence type="ECO:0000256" key="7">
    <source>
        <dbReference type="ARBA" id="ARBA00023053"/>
    </source>
</evidence>
<evidence type="ECO:0000256" key="12">
    <source>
        <dbReference type="SAM" id="Phobius"/>
    </source>
</evidence>
<reference evidence="13 14" key="1">
    <citation type="submission" date="2018-10" db="EMBL/GenBank/DDBJ databases">
        <title>Genomic Encyclopedia of Type Strains, Phase IV (KMG-IV): sequencing the most valuable type-strain genomes for metagenomic binning, comparative biology and taxonomic classification.</title>
        <authorList>
            <person name="Goeker M."/>
        </authorList>
    </citation>
    <scope>NUCLEOTIDE SEQUENCE [LARGE SCALE GENOMIC DNA]</scope>
    <source>
        <strain evidence="13 14">DSM 25080</strain>
    </source>
</reference>
<keyword evidence="9 12" id="KW-0472">Membrane</keyword>
<feature type="transmembrane region" description="Helical" evidence="12">
    <location>
        <begin position="427"/>
        <end position="443"/>
    </location>
</feature>
<dbReference type="Gene3D" id="1.20.1730.10">
    <property type="entry name" value="Sodium/glucose cotransporter"/>
    <property type="match status" value="1"/>
</dbReference>
<evidence type="ECO:0000256" key="1">
    <source>
        <dbReference type="ARBA" id="ARBA00004651"/>
    </source>
</evidence>
<dbReference type="GO" id="GO:0006814">
    <property type="term" value="P:sodium ion transport"/>
    <property type="evidence" value="ECO:0007669"/>
    <property type="project" value="UniProtKB-KW"/>
</dbReference>
<feature type="transmembrane region" description="Helical" evidence="12">
    <location>
        <begin position="308"/>
        <end position="334"/>
    </location>
</feature>
<dbReference type="RefSeq" id="WP_121875764.1">
    <property type="nucleotide sequence ID" value="NZ_REFJ01000001.1"/>
</dbReference>
<keyword evidence="10" id="KW-0739">Sodium transport</keyword>
<evidence type="ECO:0000313" key="14">
    <source>
        <dbReference type="Proteomes" id="UP000267187"/>
    </source>
</evidence>
<feature type="transmembrane region" description="Helical" evidence="12">
    <location>
        <begin position="46"/>
        <end position="68"/>
    </location>
</feature>
<dbReference type="NCBIfam" id="TIGR00813">
    <property type="entry name" value="sss"/>
    <property type="match status" value="1"/>
</dbReference>
<dbReference type="PANTHER" id="PTHR42985">
    <property type="entry name" value="SODIUM-COUPLED MONOCARBOXYLATE TRANSPORTER"/>
    <property type="match status" value="1"/>
</dbReference>
<dbReference type="Proteomes" id="UP000267187">
    <property type="component" value="Unassembled WGS sequence"/>
</dbReference>
<evidence type="ECO:0000313" key="13">
    <source>
        <dbReference type="EMBL" id="RMA82431.1"/>
    </source>
</evidence>
<dbReference type="InterPro" id="IPR038377">
    <property type="entry name" value="Na/Glc_symporter_sf"/>
</dbReference>
<evidence type="ECO:0000256" key="9">
    <source>
        <dbReference type="ARBA" id="ARBA00023136"/>
    </source>
</evidence>
<evidence type="ECO:0000256" key="2">
    <source>
        <dbReference type="ARBA" id="ARBA00006434"/>
    </source>
</evidence>
<keyword evidence="6 12" id="KW-1133">Transmembrane helix</keyword>
<keyword evidence="14" id="KW-1185">Reference proteome</keyword>
<protein>
    <submittedName>
        <fullName evidence="13">SSS family solute:Na+ symporter</fullName>
    </submittedName>
</protein>
<feature type="transmembrane region" description="Helical" evidence="12">
    <location>
        <begin position="402"/>
        <end position="420"/>
    </location>
</feature>
<dbReference type="EMBL" id="REFJ01000001">
    <property type="protein sequence ID" value="RMA82431.1"/>
    <property type="molecule type" value="Genomic_DNA"/>
</dbReference>
<evidence type="ECO:0000256" key="4">
    <source>
        <dbReference type="ARBA" id="ARBA00022475"/>
    </source>
</evidence>
<name>A0A3M0ABA4_9GAMM</name>
<organism evidence="13 14">
    <name type="scientific">Umboniibacter marinipuniceus</name>
    <dbReference type="NCBI Taxonomy" id="569599"/>
    <lineage>
        <taxon>Bacteria</taxon>
        <taxon>Pseudomonadati</taxon>
        <taxon>Pseudomonadota</taxon>
        <taxon>Gammaproteobacteria</taxon>
        <taxon>Cellvibrionales</taxon>
        <taxon>Cellvibrionaceae</taxon>
        <taxon>Umboniibacter</taxon>
    </lineage>
</organism>
<dbReference type="PANTHER" id="PTHR42985:SF47">
    <property type="entry name" value="INTEGRAL MEMBRANE TRANSPORT PROTEIN"/>
    <property type="match status" value="1"/>
</dbReference>
<feature type="transmembrane region" description="Helical" evidence="12">
    <location>
        <begin position="74"/>
        <end position="99"/>
    </location>
</feature>
<feature type="transmembrane region" description="Helical" evidence="12">
    <location>
        <begin position="449"/>
        <end position="472"/>
    </location>
</feature>
<keyword evidence="3" id="KW-0813">Transport</keyword>
<dbReference type="InterPro" id="IPR051163">
    <property type="entry name" value="Sodium:Solute_Symporter_SSF"/>
</dbReference>
<dbReference type="OrthoDB" id="9814523at2"/>
<keyword evidence="4" id="KW-1003">Cell membrane</keyword>
<gene>
    <name evidence="13" type="ORF">DFR27_0380</name>
</gene>
<feature type="transmembrane region" description="Helical" evidence="12">
    <location>
        <begin position="120"/>
        <end position="145"/>
    </location>
</feature>
<keyword evidence="8" id="KW-0406">Ion transport</keyword>
<dbReference type="Pfam" id="PF00474">
    <property type="entry name" value="SSF"/>
    <property type="match status" value="1"/>
</dbReference>
<evidence type="ECO:0000256" key="8">
    <source>
        <dbReference type="ARBA" id="ARBA00023065"/>
    </source>
</evidence>
<feature type="transmembrane region" description="Helical" evidence="12">
    <location>
        <begin position="515"/>
        <end position="534"/>
    </location>
</feature>
<feature type="transmembrane region" description="Helical" evidence="12">
    <location>
        <begin position="233"/>
        <end position="251"/>
    </location>
</feature>
<evidence type="ECO:0000256" key="3">
    <source>
        <dbReference type="ARBA" id="ARBA00022448"/>
    </source>
</evidence>
<accession>A0A3M0ABA4</accession>
<dbReference type="InterPro" id="IPR001734">
    <property type="entry name" value="Na/solute_symporter"/>
</dbReference>